<comment type="caution">
    <text evidence="2">The sequence shown here is derived from an EMBL/GenBank/DDBJ whole genome shotgun (WGS) entry which is preliminary data.</text>
</comment>
<evidence type="ECO:0008006" key="4">
    <source>
        <dbReference type="Google" id="ProtNLM"/>
    </source>
</evidence>
<evidence type="ECO:0000313" key="3">
    <source>
        <dbReference type="Proteomes" id="UP000051861"/>
    </source>
</evidence>
<sequence>MRRLIVFLFLLIMGTSAQAQDETLISGKIESGGFGGPVLKITEINDETGIMVGGRGGWIINHTFVIGGGGYGLANDIKAKDIISAQKLYLDMGYGGIEMECIINSSRLIHLSFHALIGAGGINYEGRGGRFDYNDDPDAFFVAEPGANVMLNVTEFLRVGVGVSYRYINGVDLVGLKDTDLDGASANLTLKFGKF</sequence>
<evidence type="ECO:0000256" key="1">
    <source>
        <dbReference type="SAM" id="SignalP"/>
    </source>
</evidence>
<dbReference type="EMBL" id="LIZX01000072">
    <property type="protein sequence ID" value="KPJ66780.1"/>
    <property type="molecule type" value="Genomic_DNA"/>
</dbReference>
<keyword evidence="1" id="KW-0732">Signal</keyword>
<feature type="chain" id="PRO_5006640304" description="Outer membrane protein beta-barrel domain-containing protein" evidence="1">
    <location>
        <begin position="20"/>
        <end position="195"/>
    </location>
</feature>
<dbReference type="Proteomes" id="UP000051861">
    <property type="component" value="Unassembled WGS sequence"/>
</dbReference>
<name>A0A0S7XY33_UNCSA</name>
<reference evidence="2 3" key="1">
    <citation type="journal article" date="2015" name="Microbiome">
        <title>Genomic resolution of linkages in carbon, nitrogen, and sulfur cycling among widespread estuary sediment bacteria.</title>
        <authorList>
            <person name="Baker B.J."/>
            <person name="Lazar C.S."/>
            <person name="Teske A.P."/>
            <person name="Dick G.J."/>
        </authorList>
    </citation>
    <scope>NUCLEOTIDE SEQUENCE [LARGE SCALE GENOMIC DNA]</scope>
    <source>
        <strain evidence="2">DG_54_3</strain>
    </source>
</reference>
<gene>
    <name evidence="2" type="ORF">AMJ44_07870</name>
</gene>
<feature type="signal peptide" evidence="1">
    <location>
        <begin position="1"/>
        <end position="19"/>
    </location>
</feature>
<organism evidence="2 3">
    <name type="scientific">candidate division WOR-1 bacterium DG_54_3</name>
    <dbReference type="NCBI Taxonomy" id="1703775"/>
    <lineage>
        <taxon>Bacteria</taxon>
        <taxon>Bacillati</taxon>
        <taxon>Saganbacteria</taxon>
    </lineage>
</organism>
<proteinExistence type="predicted"/>
<accession>A0A0S7XY33</accession>
<dbReference type="AlphaFoldDB" id="A0A0S7XY33"/>
<evidence type="ECO:0000313" key="2">
    <source>
        <dbReference type="EMBL" id="KPJ66780.1"/>
    </source>
</evidence>
<protein>
    <recommendedName>
        <fullName evidence="4">Outer membrane protein beta-barrel domain-containing protein</fullName>
    </recommendedName>
</protein>